<dbReference type="Gene3D" id="3.20.20.80">
    <property type="entry name" value="Glycosidases"/>
    <property type="match status" value="1"/>
</dbReference>
<dbReference type="PROSITE" id="PS50231">
    <property type="entry name" value="RICIN_B_LECTIN"/>
    <property type="match status" value="1"/>
</dbReference>
<keyword evidence="5" id="KW-0732">Signal</keyword>
<evidence type="ECO:0000313" key="8">
    <source>
        <dbReference type="EMBL" id="MED6168275.1"/>
    </source>
</evidence>
<keyword evidence="3 4" id="KW-0326">Glycosidase</keyword>
<evidence type="ECO:0000256" key="4">
    <source>
        <dbReference type="RuleBase" id="RU361153"/>
    </source>
</evidence>
<keyword evidence="2 4" id="KW-0378">Hydrolase</keyword>
<keyword evidence="9" id="KW-1185">Reference proteome</keyword>
<dbReference type="Pfam" id="PF00150">
    <property type="entry name" value="Cellulase"/>
    <property type="match status" value="1"/>
</dbReference>
<dbReference type="SUPFAM" id="SSF50370">
    <property type="entry name" value="Ricin B-like lectins"/>
    <property type="match status" value="1"/>
</dbReference>
<evidence type="ECO:0008006" key="10">
    <source>
        <dbReference type="Google" id="ProtNLM"/>
    </source>
</evidence>
<organism evidence="8 9">
    <name type="scientific">Stylosanthes scabra</name>
    <dbReference type="NCBI Taxonomy" id="79078"/>
    <lineage>
        <taxon>Eukaryota</taxon>
        <taxon>Viridiplantae</taxon>
        <taxon>Streptophyta</taxon>
        <taxon>Embryophyta</taxon>
        <taxon>Tracheophyta</taxon>
        <taxon>Spermatophyta</taxon>
        <taxon>Magnoliopsida</taxon>
        <taxon>eudicotyledons</taxon>
        <taxon>Gunneridae</taxon>
        <taxon>Pentapetalae</taxon>
        <taxon>rosids</taxon>
        <taxon>fabids</taxon>
        <taxon>Fabales</taxon>
        <taxon>Fabaceae</taxon>
        <taxon>Papilionoideae</taxon>
        <taxon>50 kb inversion clade</taxon>
        <taxon>dalbergioids sensu lato</taxon>
        <taxon>Dalbergieae</taxon>
        <taxon>Pterocarpus clade</taxon>
        <taxon>Stylosanthes</taxon>
    </lineage>
</organism>
<feature type="signal peptide" evidence="5">
    <location>
        <begin position="1"/>
        <end position="18"/>
    </location>
</feature>
<evidence type="ECO:0000256" key="3">
    <source>
        <dbReference type="ARBA" id="ARBA00023295"/>
    </source>
</evidence>
<dbReference type="SUPFAM" id="SSF51445">
    <property type="entry name" value="(Trans)glycosidases"/>
    <property type="match status" value="1"/>
</dbReference>
<dbReference type="Pfam" id="PF00652">
    <property type="entry name" value="Ricin_B_lectin"/>
    <property type="match status" value="1"/>
</dbReference>
<dbReference type="Proteomes" id="UP001341840">
    <property type="component" value="Unassembled WGS sequence"/>
</dbReference>
<feature type="domain" description="Glycoside hydrolase family 5" evidence="6">
    <location>
        <begin position="84"/>
        <end position="364"/>
    </location>
</feature>
<dbReference type="InterPro" id="IPR035992">
    <property type="entry name" value="Ricin_B-like_lectins"/>
</dbReference>
<proteinExistence type="inferred from homology"/>
<accession>A0ABU6V6Z7</accession>
<dbReference type="InterPro" id="IPR000772">
    <property type="entry name" value="Ricin_B_lectin"/>
</dbReference>
<dbReference type="PANTHER" id="PTHR31263:SF44">
    <property type="entry name" value="OS04G0481200 PROTEIN"/>
    <property type="match status" value="1"/>
</dbReference>
<dbReference type="InterPro" id="IPR001547">
    <property type="entry name" value="Glyco_hydro_5"/>
</dbReference>
<evidence type="ECO:0000256" key="5">
    <source>
        <dbReference type="SAM" id="SignalP"/>
    </source>
</evidence>
<dbReference type="EMBL" id="JASCZI010151059">
    <property type="protein sequence ID" value="MED6168275.1"/>
    <property type="molecule type" value="Genomic_DNA"/>
</dbReference>
<gene>
    <name evidence="8" type="ORF">PIB30_010334</name>
</gene>
<protein>
    <recommendedName>
        <fullName evidence="10">Mannan endo-1,4-beta-mannosidase</fullName>
    </recommendedName>
</protein>
<comment type="caution">
    <text evidence="8">The sequence shown here is derived from an EMBL/GenBank/DDBJ whole genome shotgun (WGS) entry which is preliminary data.</text>
</comment>
<evidence type="ECO:0000256" key="1">
    <source>
        <dbReference type="ARBA" id="ARBA00005641"/>
    </source>
</evidence>
<dbReference type="PANTHER" id="PTHR31263">
    <property type="entry name" value="CELLULASE FAMILY PROTEIN (AFU_ORTHOLOGUE AFUA_5G14560)"/>
    <property type="match status" value="1"/>
</dbReference>
<sequence>MNWRWCLLIAFITSLLSATIITMLSSSQDIAVDDDDEEPAMNGVPLKTNSRWIVNQQGKRVKLACLNWVSHLEAMVAEGLSKKPVDEISKGIKSMGFNCVRLTWPIRLLTNDSLALITVRQSFQSLGLLDSIAGIQSNNPSIIDIPLILAFQGVVKSLGENDVMVILDNHVTVPGWCCGNTDGNGFFGDQFFDPNEWVEGLSRMATIFNGVTNVVGLSLRNELRGPRQNVNDWYRYMVQGAEAVHAANPNVLVILSGLSFDKDLSFIKNRAVKLTFKEKLVFEAHWYAFTDGQAWLQGNQNQVCGQVSRNNNGLWSYLVDLGWPLFISEFGFDLRGTNVNDNKYLNCFMAVAADLDFDWAWWTLVGSYYFRQGVVGMEEFYGLLNWDWSQVRNSTYLQRISALQLPFRGPGIIEGNTYKLIFHPLTGQCLTRNSLVDPLILGPCSASSGWQYTSQKTISTDDAKFCIKAQGQGVPATLTSSCSDSSSKWEMVSDSKLHLSSNLTDGSNICLDVDANNNIVTNSCKCLSKDTTCDPSSQWFKLVDSGRRTFSKKSPTSSSLLNLLNLIWNPLI</sequence>
<feature type="chain" id="PRO_5046512357" description="Mannan endo-1,4-beta-mannosidase" evidence="5">
    <location>
        <begin position="19"/>
        <end position="572"/>
    </location>
</feature>
<evidence type="ECO:0000259" key="7">
    <source>
        <dbReference type="Pfam" id="PF00652"/>
    </source>
</evidence>
<evidence type="ECO:0000313" key="9">
    <source>
        <dbReference type="Proteomes" id="UP001341840"/>
    </source>
</evidence>
<reference evidence="8 9" key="1">
    <citation type="journal article" date="2023" name="Plants (Basel)">
        <title>Bridging the Gap: Combining Genomics and Transcriptomics Approaches to Understand Stylosanthes scabra, an Orphan Legume from the Brazilian Caatinga.</title>
        <authorList>
            <person name="Ferreira-Neto J.R.C."/>
            <person name="da Silva M.D."/>
            <person name="Binneck E."/>
            <person name="de Melo N.F."/>
            <person name="da Silva R.H."/>
            <person name="de Melo A.L.T.M."/>
            <person name="Pandolfi V."/>
            <person name="Bustamante F.O."/>
            <person name="Brasileiro-Vidal A.C."/>
            <person name="Benko-Iseppon A.M."/>
        </authorList>
    </citation>
    <scope>NUCLEOTIDE SEQUENCE [LARGE SCALE GENOMIC DNA]</scope>
    <source>
        <tissue evidence="8">Leaves</tissue>
    </source>
</reference>
<feature type="domain" description="Ricin B lectin" evidence="7">
    <location>
        <begin position="423"/>
        <end position="524"/>
    </location>
</feature>
<comment type="similarity">
    <text evidence="1 4">Belongs to the glycosyl hydrolase 5 (cellulase A) family.</text>
</comment>
<name>A0ABU6V6Z7_9FABA</name>
<evidence type="ECO:0000256" key="2">
    <source>
        <dbReference type="ARBA" id="ARBA00022801"/>
    </source>
</evidence>
<dbReference type="InterPro" id="IPR017853">
    <property type="entry name" value="GH"/>
</dbReference>
<evidence type="ECO:0000259" key="6">
    <source>
        <dbReference type="Pfam" id="PF00150"/>
    </source>
</evidence>